<evidence type="ECO:0000256" key="5">
    <source>
        <dbReference type="SAM" id="MobiDB-lite"/>
    </source>
</evidence>
<feature type="signal peptide" evidence="6">
    <location>
        <begin position="1"/>
        <end position="31"/>
    </location>
</feature>
<feature type="domain" description="ShKT" evidence="7">
    <location>
        <begin position="328"/>
        <end position="369"/>
    </location>
</feature>
<dbReference type="Pfam" id="PF01549">
    <property type="entry name" value="ShK"/>
    <property type="match status" value="2"/>
</dbReference>
<comment type="subcellular location">
    <subcellularLocation>
        <location evidence="1">Endomembrane system</location>
    </subcellularLocation>
</comment>
<evidence type="ECO:0000313" key="9">
    <source>
        <dbReference type="Proteomes" id="UP001530293"/>
    </source>
</evidence>
<dbReference type="Proteomes" id="UP001530293">
    <property type="component" value="Unassembled WGS sequence"/>
</dbReference>
<feature type="chain" id="PRO_5044836516" description="ShKT domain-containing protein" evidence="6">
    <location>
        <begin position="32"/>
        <end position="629"/>
    </location>
</feature>
<keyword evidence="9" id="KW-1185">Reference proteome</keyword>
<dbReference type="PANTHER" id="PTHR10869">
    <property type="entry name" value="PROLYL 4-HYDROXYLASE ALPHA SUBUNIT"/>
    <property type="match status" value="1"/>
</dbReference>
<gene>
    <name evidence="8" type="ORF">ACHAWU_000355</name>
</gene>
<dbReference type="PANTHER" id="PTHR10869:SF226">
    <property type="entry name" value="PROLYL 4-HYDROXYLASE ALPHA SUBUNIT DOMAIN-CONTAINING PROTEIN"/>
    <property type="match status" value="1"/>
</dbReference>
<reference evidence="8 9" key="1">
    <citation type="submission" date="2024-10" db="EMBL/GenBank/DDBJ databases">
        <title>Updated reference genomes for cyclostephanoid diatoms.</title>
        <authorList>
            <person name="Roberts W.R."/>
            <person name="Alverson A.J."/>
        </authorList>
    </citation>
    <scope>NUCLEOTIDE SEQUENCE [LARGE SCALE GENOMIC DNA]</scope>
    <source>
        <strain evidence="8 9">AJA232-27</strain>
    </source>
</reference>
<feature type="region of interest" description="Disordered" evidence="5">
    <location>
        <begin position="36"/>
        <end position="63"/>
    </location>
</feature>
<keyword evidence="3" id="KW-0408">Iron</keyword>
<dbReference type="GO" id="GO:0012505">
    <property type="term" value="C:endomembrane system"/>
    <property type="evidence" value="ECO:0007669"/>
    <property type="project" value="UniProtKB-SubCell"/>
</dbReference>
<evidence type="ECO:0000256" key="4">
    <source>
        <dbReference type="ARBA" id="ARBA00023136"/>
    </source>
</evidence>
<evidence type="ECO:0000313" key="8">
    <source>
        <dbReference type="EMBL" id="KAL3757714.1"/>
    </source>
</evidence>
<sequence>MAVLPSLSPGIGKQLFATLLLLFFCTLPSLSEQQNQEQSCSNNHDHDSNTCTASSSMMPVQEGPSPVNEIPANNYIELPHDFIDPCQDTEPSCYEWAVEGECRKNSHYMFASCAKSCGTCQPLPRGDRGLEEEEEIGEVLCFDKHPGGECRKWAMEGQCLINPTCKLKFVYVVEKRTVLHLIIIGVFDLHQLCVRSVNTLAGYASIVNETNCLEFPVMKCECFTPPPNIYVLIQAFISIILNSQLWHGIHLQQSAITSLIFIRRKEVYATMDLGKQQLIREISEDVTSNNPMTSDDYQTLLSTIRQMEHYAKYIMTDSSIDIKTRLRCRNDFRICAEWASRGLCYSTSRATTDDVLFMMNFCPLACGTCHLLESFHKCVGRRHPHAQPSFESGRELRSFFDKATIVDGDGSKEGDWADYSPVLASGGKDDGSYVVIFQNFVSDEEADHLTSLGSAIGLTASTMTTSNNAEYASCHDDDRCEGDEIYQRIMNRIASLSDSISISHFEPMAFKRLHPTSAEKSLQHNFEVGSSWKPAGPRVLSLSLFLSTVADNDGNGSGGGGIGFPHLDWLYVRPRKGTAVLWPNVRDDNLFKPDLSTRFEYMRGEESVVVSTVHVHLYNWTDADMRGCA</sequence>
<keyword evidence="6" id="KW-0732">Signal</keyword>
<evidence type="ECO:0000256" key="6">
    <source>
        <dbReference type="SAM" id="SignalP"/>
    </source>
</evidence>
<evidence type="ECO:0000256" key="2">
    <source>
        <dbReference type="ARBA" id="ARBA00022723"/>
    </source>
</evidence>
<dbReference type="GO" id="GO:0046872">
    <property type="term" value="F:metal ion binding"/>
    <property type="evidence" value="ECO:0007669"/>
    <property type="project" value="UniProtKB-KW"/>
</dbReference>
<comment type="caution">
    <text evidence="8">The sequence shown here is derived from an EMBL/GenBank/DDBJ whole genome shotgun (WGS) entry which is preliminary data.</text>
</comment>
<name>A0ABD3M136_9STRA</name>
<dbReference type="InterPro" id="IPR045054">
    <property type="entry name" value="P4HA-like"/>
</dbReference>
<evidence type="ECO:0000256" key="1">
    <source>
        <dbReference type="ARBA" id="ARBA00004308"/>
    </source>
</evidence>
<feature type="compositionally biased region" description="Polar residues" evidence="5">
    <location>
        <begin position="49"/>
        <end position="58"/>
    </location>
</feature>
<keyword evidence="2" id="KW-0479">Metal-binding</keyword>
<dbReference type="EMBL" id="JALLBG020000254">
    <property type="protein sequence ID" value="KAL3757714.1"/>
    <property type="molecule type" value="Genomic_DNA"/>
</dbReference>
<evidence type="ECO:0000259" key="7">
    <source>
        <dbReference type="PROSITE" id="PS51670"/>
    </source>
</evidence>
<dbReference type="InterPro" id="IPR003582">
    <property type="entry name" value="ShKT_dom"/>
</dbReference>
<dbReference type="SMART" id="SM00254">
    <property type="entry name" value="ShKT"/>
    <property type="match status" value="2"/>
</dbReference>
<organism evidence="8 9">
    <name type="scientific">Discostella pseudostelligera</name>
    <dbReference type="NCBI Taxonomy" id="259834"/>
    <lineage>
        <taxon>Eukaryota</taxon>
        <taxon>Sar</taxon>
        <taxon>Stramenopiles</taxon>
        <taxon>Ochrophyta</taxon>
        <taxon>Bacillariophyta</taxon>
        <taxon>Coscinodiscophyceae</taxon>
        <taxon>Thalassiosirophycidae</taxon>
        <taxon>Stephanodiscales</taxon>
        <taxon>Stephanodiscaceae</taxon>
        <taxon>Discostella</taxon>
    </lineage>
</organism>
<dbReference type="PROSITE" id="PS51670">
    <property type="entry name" value="SHKT"/>
    <property type="match status" value="2"/>
</dbReference>
<dbReference type="AlphaFoldDB" id="A0ABD3M136"/>
<accession>A0ABD3M136</accession>
<protein>
    <recommendedName>
        <fullName evidence="7">ShKT domain-containing protein</fullName>
    </recommendedName>
</protein>
<keyword evidence="4" id="KW-0472">Membrane</keyword>
<evidence type="ECO:0000256" key="3">
    <source>
        <dbReference type="ARBA" id="ARBA00023004"/>
    </source>
</evidence>
<dbReference type="Gene3D" id="2.60.120.620">
    <property type="entry name" value="q2cbj1_9rhob like domain"/>
    <property type="match status" value="1"/>
</dbReference>
<feature type="domain" description="ShKT" evidence="7">
    <location>
        <begin position="86"/>
        <end position="120"/>
    </location>
</feature>
<proteinExistence type="predicted"/>